<evidence type="ECO:0000256" key="3">
    <source>
        <dbReference type="ARBA" id="ARBA00022475"/>
    </source>
</evidence>
<dbReference type="EMBL" id="AGUF01000010">
    <property type="protein sequence ID" value="EHK68045.1"/>
    <property type="molecule type" value="Genomic_DNA"/>
</dbReference>
<gene>
    <name evidence="8" type="ORF">KYC_02194</name>
</gene>
<dbReference type="InterPro" id="IPR003593">
    <property type="entry name" value="AAA+_ATPase"/>
</dbReference>
<evidence type="ECO:0000256" key="5">
    <source>
        <dbReference type="ARBA" id="ARBA00022840"/>
    </source>
</evidence>
<organism evidence="8 9">
    <name type="scientific">Achromobacter arsenitoxydans SY8</name>
    <dbReference type="NCBI Taxonomy" id="477184"/>
    <lineage>
        <taxon>Bacteria</taxon>
        <taxon>Pseudomonadati</taxon>
        <taxon>Pseudomonadota</taxon>
        <taxon>Betaproteobacteria</taxon>
        <taxon>Burkholderiales</taxon>
        <taxon>Alcaligenaceae</taxon>
        <taxon>Achromobacter</taxon>
    </lineage>
</organism>
<dbReference type="SUPFAM" id="SSF52540">
    <property type="entry name" value="P-loop containing nucleoside triphosphate hydrolases"/>
    <property type="match status" value="1"/>
</dbReference>
<dbReference type="InterPro" id="IPR027417">
    <property type="entry name" value="P-loop_NTPase"/>
</dbReference>
<dbReference type="GO" id="GO:0016887">
    <property type="term" value="F:ATP hydrolysis activity"/>
    <property type="evidence" value="ECO:0007669"/>
    <property type="project" value="InterPro"/>
</dbReference>
<keyword evidence="4" id="KW-0547">Nucleotide-binding</keyword>
<keyword evidence="2" id="KW-0813">Transport</keyword>
<dbReference type="Proteomes" id="UP000003113">
    <property type="component" value="Unassembled WGS sequence"/>
</dbReference>
<evidence type="ECO:0000256" key="4">
    <source>
        <dbReference type="ARBA" id="ARBA00022741"/>
    </source>
</evidence>
<keyword evidence="6" id="KW-0029">Amino-acid transport</keyword>
<evidence type="ECO:0000256" key="2">
    <source>
        <dbReference type="ARBA" id="ARBA00022448"/>
    </source>
</evidence>
<dbReference type="PATRIC" id="fig|477184.5.peg.429"/>
<dbReference type="GO" id="GO:0015807">
    <property type="term" value="P:L-amino acid transport"/>
    <property type="evidence" value="ECO:0007669"/>
    <property type="project" value="TreeGrafter"/>
</dbReference>
<evidence type="ECO:0000313" key="9">
    <source>
        <dbReference type="Proteomes" id="UP000003113"/>
    </source>
</evidence>
<dbReference type="Pfam" id="PF00005">
    <property type="entry name" value="ABC_tran"/>
    <property type="match status" value="1"/>
</dbReference>
<evidence type="ECO:0000313" key="8">
    <source>
        <dbReference type="EMBL" id="EHK68045.1"/>
    </source>
</evidence>
<name>H0F107_9BURK</name>
<keyword evidence="3" id="KW-1003">Cell membrane</keyword>
<dbReference type="InterPro" id="IPR003439">
    <property type="entry name" value="ABC_transporter-like_ATP-bd"/>
</dbReference>
<keyword evidence="3" id="KW-0472">Membrane</keyword>
<keyword evidence="9" id="KW-1185">Reference proteome</keyword>
<dbReference type="AlphaFoldDB" id="H0F107"/>
<dbReference type="PANTHER" id="PTHR43820:SF4">
    <property type="entry name" value="HIGH-AFFINITY BRANCHED-CHAIN AMINO ACID TRANSPORT ATP-BINDING PROTEIN LIVF"/>
    <property type="match status" value="1"/>
</dbReference>
<proteinExistence type="inferred from homology"/>
<reference evidence="8 9" key="1">
    <citation type="journal article" date="2012" name="J. Bacteriol.">
        <title>Genome sequence of the highly efficient arsenite-oxidizing bacterium Achromobacter arsenitoxydans SY8.</title>
        <authorList>
            <person name="Li X."/>
            <person name="Hu Y."/>
            <person name="Gong J."/>
            <person name="Lin Y."/>
            <person name="Johnstone L."/>
            <person name="Rensing C."/>
            <person name="Wang G."/>
        </authorList>
    </citation>
    <scope>NUCLEOTIDE SEQUENCE [LARGE SCALE GENOMIC DNA]</scope>
    <source>
        <strain evidence="8 9">SY8</strain>
    </source>
</reference>
<comment type="caution">
    <text evidence="8">The sequence shown here is derived from an EMBL/GenBank/DDBJ whole genome shotgun (WGS) entry which is preliminary data.</text>
</comment>
<comment type="similarity">
    <text evidence="1">Belongs to the ABC transporter superfamily.</text>
</comment>
<protein>
    <submittedName>
        <fullName evidence="8">ABC transporter</fullName>
    </submittedName>
</protein>
<dbReference type="GO" id="GO:0005524">
    <property type="term" value="F:ATP binding"/>
    <property type="evidence" value="ECO:0007669"/>
    <property type="project" value="UniProtKB-KW"/>
</dbReference>
<keyword evidence="5" id="KW-0067">ATP-binding</keyword>
<dbReference type="InterPro" id="IPR052156">
    <property type="entry name" value="BCAA_Transport_ATP-bd_LivF"/>
</dbReference>
<dbReference type="eggNOG" id="COG0410">
    <property type="taxonomic scope" value="Bacteria"/>
</dbReference>
<accession>H0F107</accession>
<sequence length="245" mass="26056">MNVDLAGHAVLRGVDVRLEAGQTVAVVGRNGAGKTTLLRGIMGLVRPRSGRLLLDGEDIAQRPASRRASLGFGYAPEDRVILPTLTVEQNITLPCEVLKVPAREIRQRLDAVLGGVPQLKALLPRSGAALSGGQGKIVALARALMVGTRFVLLDEPFQGLAPALARQYGDSLRALRATHPHLCVVVTESNASLLEDVQSRTLYIERGHVANAQPGDDCRGGHVVPAPEFEPMEPMSMGAASEETK</sequence>
<evidence type="ECO:0000256" key="6">
    <source>
        <dbReference type="ARBA" id="ARBA00022970"/>
    </source>
</evidence>
<evidence type="ECO:0000259" key="7">
    <source>
        <dbReference type="PROSITE" id="PS50893"/>
    </source>
</evidence>
<evidence type="ECO:0000256" key="1">
    <source>
        <dbReference type="ARBA" id="ARBA00005417"/>
    </source>
</evidence>
<dbReference type="PANTHER" id="PTHR43820">
    <property type="entry name" value="HIGH-AFFINITY BRANCHED-CHAIN AMINO ACID TRANSPORT ATP-BINDING PROTEIN LIVF"/>
    <property type="match status" value="1"/>
</dbReference>
<dbReference type="SMART" id="SM00382">
    <property type="entry name" value="AAA"/>
    <property type="match status" value="1"/>
</dbReference>
<dbReference type="GO" id="GO:0015658">
    <property type="term" value="F:branched-chain amino acid transmembrane transporter activity"/>
    <property type="evidence" value="ECO:0007669"/>
    <property type="project" value="TreeGrafter"/>
</dbReference>
<dbReference type="PROSITE" id="PS50893">
    <property type="entry name" value="ABC_TRANSPORTER_2"/>
    <property type="match status" value="1"/>
</dbReference>
<feature type="domain" description="ABC transporter" evidence="7">
    <location>
        <begin position="1"/>
        <end position="231"/>
    </location>
</feature>
<dbReference type="STRING" id="477184.KYC_02194"/>
<dbReference type="Gene3D" id="3.40.50.300">
    <property type="entry name" value="P-loop containing nucleotide triphosphate hydrolases"/>
    <property type="match status" value="1"/>
</dbReference>